<evidence type="ECO:0000313" key="3">
    <source>
        <dbReference type="Proteomes" id="UP000186168"/>
    </source>
</evidence>
<comment type="caution">
    <text evidence="2">The sequence shown here is derived from an EMBL/GenBank/DDBJ whole genome shotgun (WGS) entry which is preliminary data.</text>
</comment>
<accession>A0A1R1SD77</accession>
<name>A0A1R1SD77_9ACTN</name>
<evidence type="ECO:0000256" key="1">
    <source>
        <dbReference type="SAM" id="MobiDB-lite"/>
    </source>
</evidence>
<dbReference type="Proteomes" id="UP000186168">
    <property type="component" value="Unassembled WGS sequence"/>
</dbReference>
<dbReference type="EMBL" id="ASQP01000348">
    <property type="protein sequence ID" value="OMI36250.1"/>
    <property type="molecule type" value="Genomic_DNA"/>
</dbReference>
<sequence>MEPAQRGAGVGAQLVGQPPPDVLVPIQRVRDPPAAVQGGDELAHHPLVQRMPLRPSGQLGQQLGVVAVAQPDVGEAQLGGEPLLVHGGAQRVEPGGVHGGEGVPAPQPEGLLQERGGVLVPLRGAGLGHQVAEAVQVHRRGIGAEQVSAGLPGDAHLLGGGRQGPAQPGDAAVQRVQGALRWPVGPHPVDQLLRRHHPVGVHQQRRQHAPLARVPQVLDEQSVDTRLDGAQQSEIDRHGQPLPCVPGSCLPAVVCGFKVSRRIPQGGPGTVVSVRGKGGAHGRPHGRGITTPGGRGRG</sequence>
<evidence type="ECO:0000313" key="2">
    <source>
        <dbReference type="EMBL" id="OMI36250.1"/>
    </source>
</evidence>
<feature type="region of interest" description="Disordered" evidence="1">
    <location>
        <begin position="1"/>
        <end position="25"/>
    </location>
</feature>
<proteinExistence type="predicted"/>
<organism evidence="2 3">
    <name type="scientific">Streptomyces sparsogenes DSM 40356</name>
    <dbReference type="NCBI Taxonomy" id="1331668"/>
    <lineage>
        <taxon>Bacteria</taxon>
        <taxon>Bacillati</taxon>
        <taxon>Actinomycetota</taxon>
        <taxon>Actinomycetes</taxon>
        <taxon>Kitasatosporales</taxon>
        <taxon>Streptomycetaceae</taxon>
        <taxon>Streptomyces</taxon>
    </lineage>
</organism>
<protein>
    <submittedName>
        <fullName evidence="2">Uncharacterized protein</fullName>
    </submittedName>
</protein>
<dbReference type="AlphaFoldDB" id="A0A1R1SD77"/>
<gene>
    <name evidence="2" type="ORF">SPAR_27166</name>
</gene>
<keyword evidence="3" id="KW-1185">Reference proteome</keyword>
<reference evidence="2 3" key="1">
    <citation type="submission" date="2013-05" db="EMBL/GenBank/DDBJ databases">
        <title>Genome sequence of Streptomyces sparsogenes DSM 40356.</title>
        <authorList>
            <person name="Coyne S."/>
            <person name="Seebeck F.P."/>
        </authorList>
    </citation>
    <scope>NUCLEOTIDE SEQUENCE [LARGE SCALE GENOMIC DNA]</scope>
    <source>
        <strain evidence="2 3">DSM 40356</strain>
    </source>
</reference>
<feature type="region of interest" description="Disordered" evidence="1">
    <location>
        <begin position="268"/>
        <end position="298"/>
    </location>
</feature>